<keyword evidence="6 8" id="KW-0472">Membrane</keyword>
<evidence type="ECO:0000256" key="3">
    <source>
        <dbReference type="ARBA" id="ARBA00022618"/>
    </source>
</evidence>
<reference evidence="11" key="1">
    <citation type="journal article" date="2019" name="Int. J. Syst. Evol. Microbiol.">
        <title>The Global Catalogue of Microorganisms (GCM) 10K type strain sequencing project: providing services to taxonomists for standard genome sequencing and annotation.</title>
        <authorList>
            <consortium name="The Broad Institute Genomics Platform"/>
            <consortium name="The Broad Institute Genome Sequencing Center for Infectious Disease"/>
            <person name="Wu L."/>
            <person name="Ma J."/>
        </authorList>
    </citation>
    <scope>NUCLEOTIDE SEQUENCE [LARGE SCALE GENOMIC DNA]</scope>
    <source>
        <strain evidence="11">CGMCC 1.13681</strain>
    </source>
</reference>
<keyword evidence="2 8" id="KW-1003">Cell membrane</keyword>
<keyword evidence="5 8" id="KW-1133">Transmembrane helix</keyword>
<evidence type="ECO:0000313" key="11">
    <source>
        <dbReference type="Proteomes" id="UP001596413"/>
    </source>
</evidence>
<protein>
    <recommendedName>
        <fullName evidence="8">Cell division protein FtsQ</fullName>
    </recommendedName>
</protein>
<dbReference type="PANTHER" id="PTHR37820:SF1">
    <property type="entry name" value="CELL DIVISION PROTEIN FTSQ"/>
    <property type="match status" value="1"/>
</dbReference>
<evidence type="ECO:0000313" key="10">
    <source>
        <dbReference type="EMBL" id="MFC7216700.1"/>
    </source>
</evidence>
<evidence type="ECO:0000256" key="7">
    <source>
        <dbReference type="ARBA" id="ARBA00023306"/>
    </source>
</evidence>
<dbReference type="Proteomes" id="UP001596413">
    <property type="component" value="Unassembled WGS sequence"/>
</dbReference>
<dbReference type="EMBL" id="JBHSZO010000001">
    <property type="protein sequence ID" value="MFC7216700.1"/>
    <property type="molecule type" value="Genomic_DNA"/>
</dbReference>
<comment type="subcellular location">
    <subcellularLocation>
        <location evidence="8">Cell membrane</location>
        <topology evidence="8">Single-pass type II membrane protein</topology>
    </subcellularLocation>
    <subcellularLocation>
        <location evidence="1">Membrane</location>
    </subcellularLocation>
    <text evidence="8">Localizes to the division septum.</text>
</comment>
<dbReference type="Pfam" id="PF08478">
    <property type="entry name" value="POTRA_1"/>
    <property type="match status" value="1"/>
</dbReference>
<evidence type="ECO:0000256" key="2">
    <source>
        <dbReference type="ARBA" id="ARBA00022475"/>
    </source>
</evidence>
<dbReference type="GO" id="GO:0051301">
    <property type="term" value="P:cell division"/>
    <property type="evidence" value="ECO:0007669"/>
    <property type="project" value="UniProtKB-KW"/>
</dbReference>
<comment type="caution">
    <text evidence="10">The sequence shown here is derived from an EMBL/GenBank/DDBJ whole genome shotgun (WGS) entry which is preliminary data.</text>
</comment>
<keyword evidence="11" id="KW-1185">Reference proteome</keyword>
<dbReference type="InterPro" id="IPR034746">
    <property type="entry name" value="POTRA"/>
</dbReference>
<keyword evidence="7 8" id="KW-0131">Cell cycle</keyword>
<dbReference type="PROSITE" id="PS51779">
    <property type="entry name" value="POTRA"/>
    <property type="match status" value="1"/>
</dbReference>
<feature type="domain" description="POTRA" evidence="9">
    <location>
        <begin position="25"/>
        <end position="94"/>
    </location>
</feature>
<dbReference type="PANTHER" id="PTHR37820">
    <property type="entry name" value="CELL DIVISION PROTEIN DIVIB"/>
    <property type="match status" value="1"/>
</dbReference>
<accession>A0ABW2G7E1</accession>
<evidence type="ECO:0000259" key="9">
    <source>
        <dbReference type="PROSITE" id="PS51779"/>
    </source>
</evidence>
<organism evidence="10 11">
    <name type="scientific">Streptomyces polyrhachis</name>
    <dbReference type="NCBI Taxonomy" id="1282885"/>
    <lineage>
        <taxon>Bacteria</taxon>
        <taxon>Bacillati</taxon>
        <taxon>Actinomycetota</taxon>
        <taxon>Actinomycetes</taxon>
        <taxon>Kitasatosporales</taxon>
        <taxon>Streptomycetaceae</taxon>
        <taxon>Streptomyces</taxon>
    </lineage>
</organism>
<sequence>MLAALLLAAVLGAFAVWVLYGSPWLRVERVRASGGEVLTEAEVLAAAQVPTGAPLVSVDTGAVAARLEKRLPRVDSATVTRSWPHGITVKVTEREAAVLMKERGRYVEVDAGGVRFATVAKPPPGVPVLRLDAERSPSLARFGEDRLRREAVTVAGDLPAAVRRETRVIRVGSYDSVTLELRDGRTVLWGSAERGGLKARVLTALLEKASDADHFDVSAPTAPAVT</sequence>
<dbReference type="InterPro" id="IPR026579">
    <property type="entry name" value="FtsQ"/>
</dbReference>
<proteinExistence type="inferred from homology"/>
<name>A0ABW2G7E1_9ACTN</name>
<dbReference type="HAMAP" id="MF_00911">
    <property type="entry name" value="FtsQ_subfam"/>
    <property type="match status" value="1"/>
</dbReference>
<dbReference type="InterPro" id="IPR005548">
    <property type="entry name" value="Cell_div_FtsQ/DivIB_C"/>
</dbReference>
<comment type="similarity">
    <text evidence="8">Belongs to the FtsQ/DivIB family. FtsQ subfamily.</text>
</comment>
<gene>
    <name evidence="8" type="primary">ftsQ</name>
    <name evidence="10" type="ORF">ACFQLX_00720</name>
</gene>
<dbReference type="Gene3D" id="3.10.20.310">
    <property type="entry name" value="membrane protein fhac"/>
    <property type="match status" value="1"/>
</dbReference>
<evidence type="ECO:0000256" key="1">
    <source>
        <dbReference type="ARBA" id="ARBA00004370"/>
    </source>
</evidence>
<evidence type="ECO:0000256" key="5">
    <source>
        <dbReference type="ARBA" id="ARBA00022989"/>
    </source>
</evidence>
<dbReference type="InterPro" id="IPR013685">
    <property type="entry name" value="POTRA_FtsQ_type"/>
</dbReference>
<keyword evidence="3 8" id="KW-0132">Cell division</keyword>
<keyword evidence="4 8" id="KW-0812">Transmembrane</keyword>
<dbReference type="RefSeq" id="WP_386410464.1">
    <property type="nucleotide sequence ID" value="NZ_JBHSZO010000001.1"/>
</dbReference>
<comment type="function">
    <text evidence="8">Essential cell division protein.</text>
</comment>
<evidence type="ECO:0000256" key="4">
    <source>
        <dbReference type="ARBA" id="ARBA00022692"/>
    </source>
</evidence>
<evidence type="ECO:0000256" key="6">
    <source>
        <dbReference type="ARBA" id="ARBA00023136"/>
    </source>
</evidence>
<dbReference type="InterPro" id="IPR050487">
    <property type="entry name" value="FtsQ_DivIB"/>
</dbReference>
<evidence type="ECO:0000256" key="8">
    <source>
        <dbReference type="HAMAP-Rule" id="MF_00911"/>
    </source>
</evidence>
<dbReference type="Pfam" id="PF03799">
    <property type="entry name" value="FtsQ_DivIB_C"/>
    <property type="match status" value="1"/>
</dbReference>